<evidence type="ECO:0000256" key="1">
    <source>
        <dbReference type="SAM" id="MobiDB-lite"/>
    </source>
</evidence>
<dbReference type="Pfam" id="PF07963">
    <property type="entry name" value="N_methyl"/>
    <property type="match status" value="1"/>
</dbReference>
<dbReference type="Proteomes" id="UP001355056">
    <property type="component" value="Unassembled WGS sequence"/>
</dbReference>
<evidence type="ECO:0000313" key="4">
    <source>
        <dbReference type="Proteomes" id="UP001355056"/>
    </source>
</evidence>
<dbReference type="InterPro" id="IPR012902">
    <property type="entry name" value="N_methyl_site"/>
</dbReference>
<comment type="caution">
    <text evidence="3">The sequence shown here is derived from an EMBL/GenBank/DDBJ whole genome shotgun (WGS) entry which is preliminary data.</text>
</comment>
<feature type="region of interest" description="Disordered" evidence="1">
    <location>
        <begin position="139"/>
        <end position="160"/>
    </location>
</feature>
<sequence>MKNFPTPGSGRNRQAGSSLLEVLIAVLILAVGMLGMAALQAVTLKNSNSSAARSQAVMQSYSLLDRLRLNRELAMSGGFNVTGWTCAAAAADPDGPADDTDYSVFNGWLQEVQGVLGSSACGRVQCSAAECTVGVRWDDTRATGDPQDTEPLEIETTTGL</sequence>
<gene>
    <name evidence="3" type="primary">pilV</name>
    <name evidence="3" type="ORF">SNE34_00370</name>
</gene>
<organism evidence="3 4">
    <name type="scientific">Novilysobacter erysipheiresistens</name>
    <dbReference type="NCBI Taxonomy" id="1749332"/>
    <lineage>
        <taxon>Bacteria</taxon>
        <taxon>Pseudomonadati</taxon>
        <taxon>Pseudomonadota</taxon>
        <taxon>Gammaproteobacteria</taxon>
        <taxon>Lysobacterales</taxon>
        <taxon>Lysobacteraceae</taxon>
        <taxon>Novilysobacter</taxon>
    </lineage>
</organism>
<feature type="transmembrane region" description="Helical" evidence="2">
    <location>
        <begin position="20"/>
        <end position="44"/>
    </location>
</feature>
<dbReference type="EMBL" id="JAXGFP010000001">
    <property type="protein sequence ID" value="MEG3182470.1"/>
    <property type="molecule type" value="Genomic_DNA"/>
</dbReference>
<dbReference type="InterPro" id="IPR013362">
    <property type="entry name" value="Pilus_4_PilV"/>
</dbReference>
<reference evidence="3 4" key="1">
    <citation type="journal article" date="2016" name="Int. J. Syst. Evol. Microbiol.">
        <title>Lysobacter erysipheiresistens sp. nov., an antagonist of powdery mildew, isolated from tobacco-cultivated soil.</title>
        <authorList>
            <person name="Xie B."/>
            <person name="Li T."/>
            <person name="Lin X."/>
            <person name="Wang C.J."/>
            <person name="Chen Y.J."/>
            <person name="Liu W.J."/>
            <person name="Zhao Z.W."/>
        </authorList>
    </citation>
    <scope>NUCLEOTIDE SEQUENCE [LARGE SCALE GENOMIC DNA]</scope>
    <source>
        <strain evidence="3 4">RS-LYSO-3</strain>
    </source>
</reference>
<evidence type="ECO:0000256" key="2">
    <source>
        <dbReference type="SAM" id="Phobius"/>
    </source>
</evidence>
<keyword evidence="4" id="KW-1185">Reference proteome</keyword>
<dbReference type="NCBIfam" id="TIGR02523">
    <property type="entry name" value="type_IV_pilV"/>
    <property type="match status" value="1"/>
</dbReference>
<protein>
    <submittedName>
        <fullName evidence="3">Type IV pilus modification protein PilV</fullName>
    </submittedName>
</protein>
<keyword evidence="2" id="KW-0812">Transmembrane</keyword>
<keyword evidence="2" id="KW-0472">Membrane</keyword>
<evidence type="ECO:0000313" key="3">
    <source>
        <dbReference type="EMBL" id="MEG3182470.1"/>
    </source>
</evidence>
<dbReference type="RefSeq" id="WP_332613662.1">
    <property type="nucleotide sequence ID" value="NZ_JAXGFP010000001.1"/>
</dbReference>
<name>A0ABU7YTT5_9GAMM</name>
<proteinExistence type="predicted"/>
<accession>A0ABU7YTT5</accession>
<keyword evidence="2" id="KW-1133">Transmembrane helix</keyword>